<dbReference type="OMA" id="FNGVWAC"/>
<protein>
    <recommendedName>
        <fullName evidence="6">Tetraspanin</fullName>
    </recommendedName>
</protein>
<accession>A0A8B7XQ41</accession>
<dbReference type="AlphaFoldDB" id="A0A8B7XQ41"/>
<dbReference type="OrthoDB" id="10033535at2759"/>
<dbReference type="PANTHER" id="PTHR19282:SF544">
    <property type="entry name" value="TETRASPANIN"/>
    <property type="match status" value="1"/>
</dbReference>
<dbReference type="GO" id="GO:0005886">
    <property type="term" value="C:plasma membrane"/>
    <property type="evidence" value="ECO:0007669"/>
    <property type="project" value="TreeGrafter"/>
</dbReference>
<dbReference type="Proteomes" id="UP000694845">
    <property type="component" value="Unplaced"/>
</dbReference>
<keyword evidence="3 6" id="KW-0812">Transmembrane</keyword>
<feature type="transmembrane region" description="Helical" evidence="6">
    <location>
        <begin position="226"/>
        <end position="250"/>
    </location>
</feature>
<keyword evidence="5 6" id="KW-0472">Membrane</keyword>
<feature type="transmembrane region" description="Helical" evidence="6">
    <location>
        <begin position="93"/>
        <end position="114"/>
    </location>
</feature>
<evidence type="ECO:0000256" key="6">
    <source>
        <dbReference type="RuleBase" id="RU361218"/>
    </source>
</evidence>
<dbReference type="RefSeq" id="XP_022082936.1">
    <property type="nucleotide sequence ID" value="XM_022227244.1"/>
</dbReference>
<evidence type="ECO:0000313" key="9">
    <source>
        <dbReference type="RefSeq" id="XP_022082938.1"/>
    </source>
</evidence>
<reference evidence="8 9" key="1">
    <citation type="submission" date="2025-04" db="UniProtKB">
        <authorList>
            <consortium name="RefSeq"/>
        </authorList>
    </citation>
    <scope>IDENTIFICATION</scope>
</reference>
<dbReference type="Pfam" id="PF00335">
    <property type="entry name" value="Tetraspanin"/>
    <property type="match status" value="1"/>
</dbReference>
<feature type="transmembrane region" description="Helical" evidence="6">
    <location>
        <begin position="62"/>
        <end position="81"/>
    </location>
</feature>
<dbReference type="PANTHER" id="PTHR19282">
    <property type="entry name" value="TETRASPANIN"/>
    <property type="match status" value="1"/>
</dbReference>
<comment type="subcellular location">
    <subcellularLocation>
        <location evidence="1 6">Membrane</location>
        <topology evidence="1 6">Multi-pass membrane protein</topology>
    </subcellularLocation>
</comment>
<dbReference type="InterPro" id="IPR018499">
    <property type="entry name" value="Tetraspanin/Peripherin"/>
</dbReference>
<dbReference type="PIRSF" id="PIRSF002419">
    <property type="entry name" value="Tetraspanin"/>
    <property type="match status" value="1"/>
</dbReference>
<dbReference type="PRINTS" id="PR00259">
    <property type="entry name" value="TMFOUR"/>
</dbReference>
<dbReference type="InterPro" id="IPR000301">
    <property type="entry name" value="Tetraspanin_animals"/>
</dbReference>
<dbReference type="SUPFAM" id="SSF48652">
    <property type="entry name" value="Tetraspanin"/>
    <property type="match status" value="1"/>
</dbReference>
<dbReference type="GeneID" id="110975096"/>
<feature type="transmembrane region" description="Helical" evidence="6">
    <location>
        <begin position="20"/>
        <end position="41"/>
    </location>
</feature>
<sequence>MAMVKKDVNALGKWARVFYLFVNFAVWIFGLILIAVGGFLLQNLSVFSFVYSTSESELAIGCWVLIGLGCLVFLVGFNGVWACVRESVLWMKVYFVFMLLIMLGGFATGVLTLLGREQAMETVKSNMRELIKNEYGKGNIVDTGYDEIHQQQKCCGEAGPKDWADSYFTTLPENANLAVPVSCCVNVDLAGCNSGQPGRPDNLGLVFSAGCGDGIANFQSGNMTMLGLISLIMVSLETISLLLVCCVIGTRPAVVPPPAEDKEQFYMVNEKDEEDKL</sequence>
<gene>
    <name evidence="8 9" type="primary">LOC110975096</name>
</gene>
<keyword evidence="4 6" id="KW-1133">Transmembrane helix</keyword>
<dbReference type="RefSeq" id="XP_022082938.1">
    <property type="nucleotide sequence ID" value="XM_022227246.1"/>
</dbReference>
<evidence type="ECO:0000256" key="5">
    <source>
        <dbReference type="ARBA" id="ARBA00023136"/>
    </source>
</evidence>
<evidence type="ECO:0000256" key="2">
    <source>
        <dbReference type="ARBA" id="ARBA00006840"/>
    </source>
</evidence>
<name>A0A8B7XQ41_ACAPL</name>
<dbReference type="Gene3D" id="1.10.1450.10">
    <property type="entry name" value="Tetraspanin"/>
    <property type="match status" value="1"/>
</dbReference>
<dbReference type="KEGG" id="aplc:110975096"/>
<evidence type="ECO:0000313" key="7">
    <source>
        <dbReference type="Proteomes" id="UP000694845"/>
    </source>
</evidence>
<organism evidence="7 9">
    <name type="scientific">Acanthaster planci</name>
    <name type="common">Crown-of-thorns starfish</name>
    <dbReference type="NCBI Taxonomy" id="133434"/>
    <lineage>
        <taxon>Eukaryota</taxon>
        <taxon>Metazoa</taxon>
        <taxon>Echinodermata</taxon>
        <taxon>Eleutherozoa</taxon>
        <taxon>Asterozoa</taxon>
        <taxon>Asteroidea</taxon>
        <taxon>Valvatacea</taxon>
        <taxon>Valvatida</taxon>
        <taxon>Acanthasteridae</taxon>
        <taxon>Acanthaster</taxon>
    </lineage>
</organism>
<evidence type="ECO:0000313" key="8">
    <source>
        <dbReference type="RefSeq" id="XP_022082936.1"/>
    </source>
</evidence>
<proteinExistence type="inferred from homology"/>
<comment type="similarity">
    <text evidence="2 6">Belongs to the tetraspanin (TM4SF) family.</text>
</comment>
<evidence type="ECO:0000256" key="3">
    <source>
        <dbReference type="ARBA" id="ARBA00022692"/>
    </source>
</evidence>
<keyword evidence="7" id="KW-1185">Reference proteome</keyword>
<evidence type="ECO:0000256" key="4">
    <source>
        <dbReference type="ARBA" id="ARBA00022989"/>
    </source>
</evidence>
<dbReference type="InterPro" id="IPR008952">
    <property type="entry name" value="Tetraspanin_EC2_sf"/>
</dbReference>
<evidence type="ECO:0000256" key="1">
    <source>
        <dbReference type="ARBA" id="ARBA00004141"/>
    </source>
</evidence>